<name>A0A9W4XPY5_9PLEO</name>
<reference evidence="1" key="1">
    <citation type="submission" date="2023-01" db="EMBL/GenBank/DDBJ databases">
        <authorList>
            <person name="Van Ghelder C."/>
            <person name="Rancurel C."/>
        </authorList>
    </citation>
    <scope>NUCLEOTIDE SEQUENCE</scope>
    <source>
        <strain evidence="1">CNCM I-4278</strain>
    </source>
</reference>
<protein>
    <recommendedName>
        <fullName evidence="3">Reverse transcriptase domain-containing protein</fullName>
    </recommendedName>
</protein>
<comment type="caution">
    <text evidence="1">The sequence shown here is derived from an EMBL/GenBank/DDBJ whole genome shotgun (WGS) entry which is preliminary data.</text>
</comment>
<dbReference type="PANTHER" id="PTHR37015">
    <property type="entry name" value="REVERSE TRANSCRIPTASE DOMAIN-CONTAINING PROTEIN"/>
    <property type="match status" value="1"/>
</dbReference>
<accession>A0A9W4XPY5</accession>
<evidence type="ECO:0000313" key="1">
    <source>
        <dbReference type="EMBL" id="CAI6333126.1"/>
    </source>
</evidence>
<proteinExistence type="predicted"/>
<dbReference type="EMBL" id="CAOQHR010000004">
    <property type="protein sequence ID" value="CAI6333126.1"/>
    <property type="molecule type" value="Genomic_DNA"/>
</dbReference>
<dbReference type="PANTHER" id="PTHR37015:SF1">
    <property type="entry name" value="REVERSE TRANSCRIPTASE DOMAIN-CONTAINING PROTEIN"/>
    <property type="match status" value="1"/>
</dbReference>
<keyword evidence="2" id="KW-1185">Reference proteome</keyword>
<organism evidence="1 2">
    <name type="scientific">Periconia digitata</name>
    <dbReference type="NCBI Taxonomy" id="1303443"/>
    <lineage>
        <taxon>Eukaryota</taxon>
        <taxon>Fungi</taxon>
        <taxon>Dikarya</taxon>
        <taxon>Ascomycota</taxon>
        <taxon>Pezizomycotina</taxon>
        <taxon>Dothideomycetes</taxon>
        <taxon>Pleosporomycetidae</taxon>
        <taxon>Pleosporales</taxon>
        <taxon>Massarineae</taxon>
        <taxon>Periconiaceae</taxon>
        <taxon>Periconia</taxon>
    </lineage>
</organism>
<dbReference type="Proteomes" id="UP001152607">
    <property type="component" value="Unassembled WGS sequence"/>
</dbReference>
<dbReference type="AlphaFoldDB" id="A0A9W4XPY5"/>
<evidence type="ECO:0008006" key="3">
    <source>
        <dbReference type="Google" id="ProtNLM"/>
    </source>
</evidence>
<sequence length="880" mass="101589">MAGNANFLSQTLQSITLTKQHEQSKRRKNFEAGKTQIIRTADNAKDERDRLKALISGVGNLSFGNKGIAHIDEDRKSTLEVMSRYLEQSKFDPSISPSRLRGFESTLHKRLDQESERFRFADLYYRLLTEWTKVNGVPIEEAIETAEGLEGSFEYVHKYTLQNLKEQFSDVVFTPLETDEIEIDLYLNSMFYDDYARDRLRLLRQNITLAAEKLKTESNPFTKFVVKDCIDALRACSLLNDDANMTMLEFSKNDDVLCEITDVLNLRFADLENWSWEADEGIYYEPRKQINGKYRIMMDEDILQAIFLHYIAGSWCMIFKNEFTGLVNDERCWKTHEKVSPYQKARNLYFFGDKIDGSDIMSILGQQERELKWSNLLSSLPGSLTHQVDPYGGEDSHGISAGLEMRQKLLRQIASDVIIRQELYGDVAVVQSDLQWYATSLPHSTILAVMRFWGVPEDWIAFFKKFTQAPLRMDPTPGENVRIRKRGVPINNAFENLFGECVLFCMDVAVNRWSETPLFRFHDDLWLFGDPSTCAHAWETIEMFVRVLGLDINKFKTGSIYIAKGEKDAHLASLLPEGQVCVGLLQLTDKGTWVIDQEQVSSHVRQLKKQLGKATSIISWVQIWNACMGNFFHDVFGRPANCFGEAHVDHILETYSRMQRALFGSHNGSVTEYLQEKISHRFGVDDVPESFLFLPEACGGLGLTNPFISFFLTRKDLEKNPRQLIKDFQKQEKKDYLDAKNAYAKLSETQRHDRFVSAFGSPPTNTAILSEPFPPFSTLTDIRLNHSVKLWRAYEKLMQTPQTQGVELSQENAYLFNELKESHGLSYEHMTEEKWLMNLYADELRGKFGSLSIVDKNMLPEGTMKMIRERRKPWQLIHWD</sequence>
<dbReference type="OrthoDB" id="74545at2759"/>
<gene>
    <name evidence="1" type="ORF">PDIGIT_LOCUS6162</name>
</gene>
<evidence type="ECO:0000313" key="2">
    <source>
        <dbReference type="Proteomes" id="UP001152607"/>
    </source>
</evidence>